<evidence type="ECO:0000313" key="2">
    <source>
        <dbReference type="Proteomes" id="UP000011200"/>
    </source>
</evidence>
<reference evidence="1 2" key="1">
    <citation type="journal article" date="2013" name="Genome Announc.">
        <title>Draft genome sequence of MKD8, a conjugal recipient Mycobacterium smegmatis strain.</title>
        <authorList>
            <person name="Gray T.A."/>
            <person name="Palumbo M.J."/>
            <person name="Derbyshire K.M."/>
        </authorList>
    </citation>
    <scope>NUCLEOTIDE SEQUENCE [LARGE SCALE GENOMIC DNA]</scope>
    <source>
        <strain evidence="1 2">MKD8</strain>
    </source>
</reference>
<gene>
    <name evidence="1" type="ORF">D806_019480</name>
</gene>
<name>A0A2U9PMI2_MYCSE</name>
<reference evidence="2" key="2">
    <citation type="submission" date="2018-03" db="EMBL/GenBank/DDBJ databases">
        <authorList>
            <person name="Derbyshire K."/>
            <person name="Gray T.A."/>
            <person name="Champion M."/>
        </authorList>
    </citation>
    <scope>NUCLEOTIDE SEQUENCE [LARGE SCALE GENOMIC DNA]</scope>
    <source>
        <strain evidence="2">MKD8</strain>
    </source>
</reference>
<organism evidence="1 2">
    <name type="scientific">Mycolicibacterium smegmatis (strain MKD8)</name>
    <name type="common">Mycobacterium smegmatis</name>
    <dbReference type="NCBI Taxonomy" id="1214915"/>
    <lineage>
        <taxon>Bacteria</taxon>
        <taxon>Bacillati</taxon>
        <taxon>Actinomycetota</taxon>
        <taxon>Actinomycetes</taxon>
        <taxon>Mycobacteriales</taxon>
        <taxon>Mycobacteriaceae</taxon>
        <taxon>Mycolicibacterium</taxon>
    </lineage>
</organism>
<evidence type="ECO:0000313" key="1">
    <source>
        <dbReference type="EMBL" id="AWT52931.1"/>
    </source>
</evidence>
<dbReference type="AlphaFoldDB" id="A0A2U9PMI2"/>
<proteinExistence type="predicted"/>
<dbReference type="Proteomes" id="UP000011200">
    <property type="component" value="Chromosome"/>
</dbReference>
<protein>
    <submittedName>
        <fullName evidence="1">Uncharacterized protein</fullName>
    </submittedName>
</protein>
<dbReference type="EMBL" id="CP027541">
    <property type="protein sequence ID" value="AWT52931.1"/>
    <property type="molecule type" value="Genomic_DNA"/>
</dbReference>
<sequence length="47" mass="5588">MLEDEPTAKRHKPAAFRVEKGRFVSIREKSYFAESYFFIASFRRCNA</sequence>
<accession>A0A2U9PMI2</accession>